<evidence type="ECO:0008006" key="4">
    <source>
        <dbReference type="Google" id="ProtNLM"/>
    </source>
</evidence>
<protein>
    <recommendedName>
        <fullName evidence="4">Small hydrophobic membrane protein</fullName>
    </recommendedName>
</protein>
<evidence type="ECO:0000256" key="1">
    <source>
        <dbReference type="SAM" id="Phobius"/>
    </source>
</evidence>
<keyword evidence="1" id="KW-0812">Transmembrane</keyword>
<dbReference type="RefSeq" id="WP_189824786.1">
    <property type="nucleotide sequence ID" value="NZ_BMVC01000008.1"/>
</dbReference>
<dbReference type="AlphaFoldDB" id="A0A918WZL8"/>
<sequence length="48" mass="5105">MIALVAVLLLLGLLLGPVAHVPLPVSLIAAAVIGAWLLIFAVKERRHR</sequence>
<proteinExistence type="predicted"/>
<reference evidence="2" key="1">
    <citation type="journal article" date="2014" name="Int. J. Syst. Evol. Microbiol.">
        <title>Complete genome sequence of Corynebacterium casei LMG S-19264T (=DSM 44701T), isolated from a smear-ripened cheese.</title>
        <authorList>
            <consortium name="US DOE Joint Genome Institute (JGI-PGF)"/>
            <person name="Walter F."/>
            <person name="Albersmeier A."/>
            <person name="Kalinowski J."/>
            <person name="Ruckert C."/>
        </authorList>
    </citation>
    <scope>NUCLEOTIDE SEQUENCE</scope>
    <source>
        <strain evidence="2">JCM 4637</strain>
    </source>
</reference>
<organism evidence="2 3">
    <name type="scientific">Streptomyces finlayi</name>
    <dbReference type="NCBI Taxonomy" id="67296"/>
    <lineage>
        <taxon>Bacteria</taxon>
        <taxon>Bacillati</taxon>
        <taxon>Actinomycetota</taxon>
        <taxon>Actinomycetes</taxon>
        <taxon>Kitasatosporales</taxon>
        <taxon>Streptomycetaceae</taxon>
        <taxon>Streptomyces</taxon>
    </lineage>
</organism>
<keyword evidence="1" id="KW-1133">Transmembrane helix</keyword>
<gene>
    <name evidence="2" type="ORF">GCM10010334_41530</name>
</gene>
<feature type="transmembrane region" description="Helical" evidence="1">
    <location>
        <begin position="25"/>
        <end position="42"/>
    </location>
</feature>
<accession>A0A918WZL8</accession>
<comment type="caution">
    <text evidence="2">The sequence shown here is derived from an EMBL/GenBank/DDBJ whole genome shotgun (WGS) entry which is preliminary data.</text>
</comment>
<evidence type="ECO:0000313" key="2">
    <source>
        <dbReference type="EMBL" id="GHC98754.1"/>
    </source>
</evidence>
<evidence type="ECO:0000313" key="3">
    <source>
        <dbReference type="Proteomes" id="UP000638353"/>
    </source>
</evidence>
<dbReference type="EMBL" id="BMVC01000008">
    <property type="protein sequence ID" value="GHC98754.1"/>
    <property type="molecule type" value="Genomic_DNA"/>
</dbReference>
<dbReference type="Proteomes" id="UP000638353">
    <property type="component" value="Unassembled WGS sequence"/>
</dbReference>
<keyword evidence="1" id="KW-0472">Membrane</keyword>
<reference evidence="2" key="2">
    <citation type="submission" date="2020-09" db="EMBL/GenBank/DDBJ databases">
        <authorList>
            <person name="Sun Q."/>
            <person name="Ohkuma M."/>
        </authorList>
    </citation>
    <scope>NUCLEOTIDE SEQUENCE</scope>
    <source>
        <strain evidence="2">JCM 4637</strain>
    </source>
</reference>
<name>A0A918WZL8_9ACTN</name>